<sequence>MSIGLIISYLYFAYESPRARDRNMVNVFKKGKIYREVNLPVSEKLVKRENLENALKKILQLPLKKYFMILGEHGTGKTTLVQNTILNLQEPKGVVYFECPSNVKEFAKNLSKHLDCELYPFKLRDVFVQWIANSVRKEQGEHSEYSNWNLLSMQLLNTAYYYMKEYKRPIVLVLDQVDRIAKKDPEFLGILQDFAKDCADRGSLVIVFIASEGLVPQIMKSRSAWSRAIIPFEVGDISDDEAMEFLQDSGIDKKNAEDVVKYLTGGRFTLLKDFQALSQYYANPKILFSEFKEKMFTQIKKDLDTVDLPENHEFFIKLIEAHRIGIAQAKTIIPLNMIRKLVEANIIKEHQNYTVSFHTRYIETYFKE</sequence>
<dbReference type="PANTHER" id="PTHR36168">
    <property type="entry name" value="CHROMOSOME 1, WHOLE GENOME SHOTGUN SEQUENCE"/>
    <property type="match status" value="1"/>
</dbReference>
<proteinExistence type="predicted"/>
<reference evidence="2 3" key="1">
    <citation type="submission" date="2021-06" db="EMBL/GenBank/DDBJ databases">
        <authorList>
            <person name="Kallberg Y."/>
            <person name="Tangrot J."/>
            <person name="Rosling A."/>
        </authorList>
    </citation>
    <scope>NUCLEOTIDE SEQUENCE [LARGE SCALE GENOMIC DNA]</scope>
    <source>
        <strain evidence="2 3">120-4 pot B 10/14</strain>
    </source>
</reference>
<evidence type="ECO:0000313" key="3">
    <source>
        <dbReference type="Proteomes" id="UP000789901"/>
    </source>
</evidence>
<feature type="non-terminal residue" evidence="2">
    <location>
        <position position="368"/>
    </location>
</feature>
<evidence type="ECO:0000313" key="2">
    <source>
        <dbReference type="EMBL" id="CAG8838346.1"/>
    </source>
</evidence>
<accession>A0ABN7WR76</accession>
<dbReference type="Pfam" id="PF01637">
    <property type="entry name" value="ATPase_2"/>
    <property type="match status" value="1"/>
</dbReference>
<gene>
    <name evidence="2" type="ORF">GMARGA_LOCUS33931</name>
</gene>
<feature type="domain" description="ATPase" evidence="1">
    <location>
        <begin position="48"/>
        <end position="266"/>
    </location>
</feature>
<name>A0ABN7WR76_GIGMA</name>
<keyword evidence="3" id="KW-1185">Reference proteome</keyword>
<dbReference type="PANTHER" id="PTHR36168:SF1">
    <property type="entry name" value="ORC1-LIKE AAA ATPASE DOMAIN-CONTAINING PROTEIN"/>
    <property type="match status" value="1"/>
</dbReference>
<dbReference type="InterPro" id="IPR011579">
    <property type="entry name" value="ATPase_dom"/>
</dbReference>
<dbReference type="EMBL" id="CAJVQB010057835">
    <property type="protein sequence ID" value="CAG8838346.1"/>
    <property type="molecule type" value="Genomic_DNA"/>
</dbReference>
<dbReference type="Proteomes" id="UP000789901">
    <property type="component" value="Unassembled WGS sequence"/>
</dbReference>
<dbReference type="InterPro" id="IPR027417">
    <property type="entry name" value="P-loop_NTPase"/>
</dbReference>
<dbReference type="Gene3D" id="3.40.50.300">
    <property type="entry name" value="P-loop containing nucleotide triphosphate hydrolases"/>
    <property type="match status" value="1"/>
</dbReference>
<dbReference type="SUPFAM" id="SSF52540">
    <property type="entry name" value="P-loop containing nucleoside triphosphate hydrolases"/>
    <property type="match status" value="1"/>
</dbReference>
<organism evidence="2 3">
    <name type="scientific">Gigaspora margarita</name>
    <dbReference type="NCBI Taxonomy" id="4874"/>
    <lineage>
        <taxon>Eukaryota</taxon>
        <taxon>Fungi</taxon>
        <taxon>Fungi incertae sedis</taxon>
        <taxon>Mucoromycota</taxon>
        <taxon>Glomeromycotina</taxon>
        <taxon>Glomeromycetes</taxon>
        <taxon>Diversisporales</taxon>
        <taxon>Gigasporaceae</taxon>
        <taxon>Gigaspora</taxon>
    </lineage>
</organism>
<evidence type="ECO:0000259" key="1">
    <source>
        <dbReference type="Pfam" id="PF01637"/>
    </source>
</evidence>
<comment type="caution">
    <text evidence="2">The sequence shown here is derived from an EMBL/GenBank/DDBJ whole genome shotgun (WGS) entry which is preliminary data.</text>
</comment>
<protein>
    <submittedName>
        <fullName evidence="2">11051_t:CDS:1</fullName>
    </submittedName>
</protein>